<accession>A0A3S3MTL4</accession>
<dbReference type="InterPro" id="IPR016073">
    <property type="entry name" value="Skp1_comp_POZ"/>
</dbReference>
<dbReference type="Gene3D" id="3.30.710.10">
    <property type="entry name" value="Potassium Channel Kv1.1, Chain A"/>
    <property type="match status" value="1"/>
</dbReference>
<comment type="pathway">
    <text evidence="1">Protein modification; protein ubiquitination.</text>
</comment>
<gene>
    <name evidence="5" type="ORF">CKAN_00295700</name>
</gene>
<evidence type="ECO:0000313" key="6">
    <source>
        <dbReference type="Proteomes" id="UP000283530"/>
    </source>
</evidence>
<evidence type="ECO:0000259" key="4">
    <source>
        <dbReference type="Pfam" id="PF03931"/>
    </source>
</evidence>
<reference evidence="5 6" key="1">
    <citation type="journal article" date="2019" name="Nat. Plants">
        <title>Stout camphor tree genome fills gaps in understanding of flowering plant genome evolution.</title>
        <authorList>
            <person name="Chaw S.M."/>
            <person name="Liu Y.C."/>
            <person name="Wu Y.W."/>
            <person name="Wang H.Y."/>
            <person name="Lin C.I."/>
            <person name="Wu C.S."/>
            <person name="Ke H.M."/>
            <person name="Chang L.Y."/>
            <person name="Hsu C.Y."/>
            <person name="Yang H.T."/>
            <person name="Sudianto E."/>
            <person name="Hsu M.H."/>
            <person name="Wu K.P."/>
            <person name="Wang L.N."/>
            <person name="Leebens-Mack J.H."/>
            <person name="Tsai I.J."/>
        </authorList>
    </citation>
    <scope>NUCLEOTIDE SEQUENCE [LARGE SCALE GENOMIC DNA]</scope>
    <source>
        <strain evidence="6">cv. Chaw 1501</strain>
        <tissue evidence="5">Young leaves</tissue>
    </source>
</reference>
<dbReference type="UniPathway" id="UPA00143"/>
<name>A0A3S3MTL4_9MAGN</name>
<dbReference type="STRING" id="337451.A0A3S3MTL4"/>
<dbReference type="SMART" id="SM00512">
    <property type="entry name" value="Skp1"/>
    <property type="match status" value="1"/>
</dbReference>
<dbReference type="InterPro" id="IPR001232">
    <property type="entry name" value="SKP1-like"/>
</dbReference>
<dbReference type="Pfam" id="PF03931">
    <property type="entry name" value="Skp1_POZ"/>
    <property type="match status" value="1"/>
</dbReference>
<dbReference type="AlphaFoldDB" id="A0A3S3MTL4"/>
<dbReference type="InterPro" id="IPR016897">
    <property type="entry name" value="SKP1"/>
</dbReference>
<comment type="caution">
    <text evidence="5">The sequence shown here is derived from an EMBL/GenBank/DDBJ whole genome shotgun (WGS) entry which is preliminary data.</text>
</comment>
<dbReference type="Proteomes" id="UP000283530">
    <property type="component" value="Unassembled WGS sequence"/>
</dbReference>
<protein>
    <submittedName>
        <fullName evidence="5">SKP1-like protein 1A</fullName>
    </submittedName>
</protein>
<dbReference type="InterPro" id="IPR036296">
    <property type="entry name" value="SKP1-like_dim_sf"/>
</dbReference>
<keyword evidence="6" id="KW-1185">Reference proteome</keyword>
<dbReference type="GO" id="GO:0016567">
    <property type="term" value="P:protein ubiquitination"/>
    <property type="evidence" value="ECO:0007669"/>
    <property type="project" value="UniProtKB-UniPathway"/>
</dbReference>
<organism evidence="5 6">
    <name type="scientific">Cinnamomum micranthum f. kanehirae</name>
    <dbReference type="NCBI Taxonomy" id="337451"/>
    <lineage>
        <taxon>Eukaryota</taxon>
        <taxon>Viridiplantae</taxon>
        <taxon>Streptophyta</taxon>
        <taxon>Embryophyta</taxon>
        <taxon>Tracheophyta</taxon>
        <taxon>Spermatophyta</taxon>
        <taxon>Magnoliopsida</taxon>
        <taxon>Magnoliidae</taxon>
        <taxon>Laurales</taxon>
        <taxon>Lauraceae</taxon>
        <taxon>Cinnamomum</taxon>
    </lineage>
</organism>
<dbReference type="GO" id="GO:0009867">
    <property type="term" value="P:jasmonic acid mediated signaling pathway"/>
    <property type="evidence" value="ECO:0007669"/>
    <property type="project" value="UniProtKB-ARBA"/>
</dbReference>
<dbReference type="PANTHER" id="PTHR11165">
    <property type="entry name" value="SKP1"/>
    <property type="match status" value="1"/>
</dbReference>
<proteinExistence type="inferred from homology"/>
<evidence type="ECO:0000313" key="5">
    <source>
        <dbReference type="EMBL" id="RWR74621.1"/>
    </source>
</evidence>
<dbReference type="EMBL" id="QPKB01000001">
    <property type="protein sequence ID" value="RWR74621.1"/>
    <property type="molecule type" value="Genomic_DNA"/>
</dbReference>
<keyword evidence="3" id="KW-0833">Ubl conjugation pathway</keyword>
<sequence>MSSTGIPVPAATSPVLESGQNRALFGLLSNATENYGATNLSEFLAKFRDENVEDYVTRESKIISNMMEDDCANNVIPVPKVMASILSKMIEWCKKHAQMKEDNNNSNNEEKEKELRSWDKEFVDLDTDILYHLLVAANYLGI</sequence>
<dbReference type="InterPro" id="IPR011333">
    <property type="entry name" value="SKP1/BTB/POZ_sf"/>
</dbReference>
<dbReference type="SUPFAM" id="SSF81382">
    <property type="entry name" value="Skp1 dimerisation domain-like"/>
    <property type="match status" value="1"/>
</dbReference>
<evidence type="ECO:0000256" key="2">
    <source>
        <dbReference type="ARBA" id="ARBA00009993"/>
    </source>
</evidence>
<dbReference type="OrthoDB" id="7827685at2759"/>
<evidence type="ECO:0000256" key="1">
    <source>
        <dbReference type="ARBA" id="ARBA00004906"/>
    </source>
</evidence>
<feature type="domain" description="SKP1 component POZ" evidence="4">
    <location>
        <begin position="51"/>
        <end position="97"/>
    </location>
</feature>
<dbReference type="GO" id="GO:0006511">
    <property type="term" value="P:ubiquitin-dependent protein catabolic process"/>
    <property type="evidence" value="ECO:0007669"/>
    <property type="project" value="InterPro"/>
</dbReference>
<dbReference type="SUPFAM" id="SSF54695">
    <property type="entry name" value="POZ domain"/>
    <property type="match status" value="1"/>
</dbReference>
<comment type="similarity">
    <text evidence="2">Belongs to the SKP1 family.</text>
</comment>
<evidence type="ECO:0000256" key="3">
    <source>
        <dbReference type="ARBA" id="ARBA00022786"/>
    </source>
</evidence>